<feature type="region of interest" description="Disordered" evidence="2">
    <location>
        <begin position="1"/>
        <end position="34"/>
    </location>
</feature>
<dbReference type="GO" id="GO:0071014">
    <property type="term" value="C:post-mRNA release spliceosomal complex"/>
    <property type="evidence" value="ECO:0007669"/>
    <property type="project" value="TreeGrafter"/>
</dbReference>
<proteinExistence type="inferred from homology"/>
<feature type="compositionally biased region" description="Polar residues" evidence="2">
    <location>
        <begin position="12"/>
        <end position="34"/>
    </location>
</feature>
<accession>A0A6A6WBY6</accession>
<name>A0A6A6WBY6_9PEZI</name>
<dbReference type="GO" id="GO:0005684">
    <property type="term" value="C:U2-type spliceosomal complex"/>
    <property type="evidence" value="ECO:0007669"/>
    <property type="project" value="TreeGrafter"/>
</dbReference>
<evidence type="ECO:0000256" key="1">
    <source>
        <dbReference type="ARBA" id="ARBA00005595"/>
    </source>
</evidence>
<reference evidence="3" key="1">
    <citation type="journal article" date="2020" name="Stud. Mycol.">
        <title>101 Dothideomycetes genomes: a test case for predicting lifestyles and emergence of pathogens.</title>
        <authorList>
            <person name="Haridas S."/>
            <person name="Albert R."/>
            <person name="Binder M."/>
            <person name="Bloem J."/>
            <person name="Labutti K."/>
            <person name="Salamov A."/>
            <person name="Andreopoulos B."/>
            <person name="Baker S."/>
            <person name="Barry K."/>
            <person name="Bills G."/>
            <person name="Bluhm B."/>
            <person name="Cannon C."/>
            <person name="Castanera R."/>
            <person name="Culley D."/>
            <person name="Daum C."/>
            <person name="Ezra D."/>
            <person name="Gonzalez J."/>
            <person name="Henrissat B."/>
            <person name="Kuo A."/>
            <person name="Liang C."/>
            <person name="Lipzen A."/>
            <person name="Lutzoni F."/>
            <person name="Magnuson J."/>
            <person name="Mondo S."/>
            <person name="Nolan M."/>
            <person name="Ohm R."/>
            <person name="Pangilinan J."/>
            <person name="Park H.-J."/>
            <person name="Ramirez L."/>
            <person name="Alfaro M."/>
            <person name="Sun H."/>
            <person name="Tritt A."/>
            <person name="Yoshinaga Y."/>
            <person name="Zwiers L.-H."/>
            <person name="Turgeon B."/>
            <person name="Goodwin S."/>
            <person name="Spatafora J."/>
            <person name="Crous P."/>
            <person name="Grigoriev I."/>
        </authorList>
    </citation>
    <scope>NUCLEOTIDE SEQUENCE</scope>
    <source>
        <strain evidence="3">CBS 121739</strain>
    </source>
</reference>
<keyword evidence="4" id="KW-1185">Reference proteome</keyword>
<comment type="similarity">
    <text evidence="1">Belongs to the CWC16 family.</text>
</comment>
<evidence type="ECO:0008006" key="5">
    <source>
        <dbReference type="Google" id="ProtNLM"/>
    </source>
</evidence>
<dbReference type="PANTHER" id="PTHR12111">
    <property type="entry name" value="SPLICING FACTOR YJU2"/>
    <property type="match status" value="1"/>
</dbReference>
<dbReference type="GeneID" id="54481499"/>
<organism evidence="3 4">
    <name type="scientific">Pseudovirgaria hyperparasitica</name>
    <dbReference type="NCBI Taxonomy" id="470096"/>
    <lineage>
        <taxon>Eukaryota</taxon>
        <taxon>Fungi</taxon>
        <taxon>Dikarya</taxon>
        <taxon>Ascomycota</taxon>
        <taxon>Pezizomycotina</taxon>
        <taxon>Dothideomycetes</taxon>
        <taxon>Dothideomycetes incertae sedis</taxon>
        <taxon>Acrospermales</taxon>
        <taxon>Acrospermaceae</taxon>
        <taxon>Pseudovirgaria</taxon>
    </lineage>
</organism>
<evidence type="ECO:0000256" key="2">
    <source>
        <dbReference type="SAM" id="MobiDB-lite"/>
    </source>
</evidence>
<dbReference type="RefSeq" id="XP_033602809.1">
    <property type="nucleotide sequence ID" value="XM_033740445.1"/>
</dbReference>
<dbReference type="InterPro" id="IPR007590">
    <property type="entry name" value="Saf4/Yju2"/>
</dbReference>
<gene>
    <name evidence="3" type="ORF">EJ05DRAFT_282385</name>
</gene>
<dbReference type="GO" id="GO:0000398">
    <property type="term" value="P:mRNA splicing, via spliceosome"/>
    <property type="evidence" value="ECO:0007669"/>
    <property type="project" value="InterPro"/>
</dbReference>
<dbReference type="AlphaFoldDB" id="A0A6A6WBY6"/>
<dbReference type="OrthoDB" id="360327at2759"/>
<sequence>MQGFNMGRYYPPSTTSPPRFNSSSTLKTTQKRTPAGSQIVRFEMPFHVWCAHCPAETIIPQGVRFNAEKKKIGMYFSTPIWSFRMKHSVCGGAVEIRTDPGRADYVVYEGGRKRDYGAAAASADDEEGGVGEGRFLSEEERAKRRSDAFASLEGKVEEKAKVRESRERVEELYAAREKDWKDPYAASKRLRSGFRKDRKVRAGQEEERGRIRDRYGFGEEFEIVDETEGDRARAGLIEFGAADGEDLAAKPLFALADSDAKEGVMIGLTKAKKEAAGRKVKLQKQLQGNTRAALDPFRISKTPKPVRPFLGIKKSLVSTSNQESDKEMTASALVAYESE</sequence>
<protein>
    <recommendedName>
        <fullName evidence="5">DUF572-domain-containing protein</fullName>
    </recommendedName>
</protein>
<feature type="region of interest" description="Disordered" evidence="2">
    <location>
        <begin position="318"/>
        <end position="339"/>
    </location>
</feature>
<dbReference type="EMBL" id="ML996568">
    <property type="protein sequence ID" value="KAF2760358.1"/>
    <property type="molecule type" value="Genomic_DNA"/>
</dbReference>
<dbReference type="PANTHER" id="PTHR12111:SF2">
    <property type="entry name" value="SPLICING FACTOR YJU2B-RELATED"/>
    <property type="match status" value="1"/>
</dbReference>
<evidence type="ECO:0000313" key="4">
    <source>
        <dbReference type="Proteomes" id="UP000799437"/>
    </source>
</evidence>
<evidence type="ECO:0000313" key="3">
    <source>
        <dbReference type="EMBL" id="KAF2760358.1"/>
    </source>
</evidence>
<dbReference type="Proteomes" id="UP000799437">
    <property type="component" value="Unassembled WGS sequence"/>
</dbReference>
<dbReference type="Pfam" id="PF04502">
    <property type="entry name" value="Saf4_Yju2"/>
    <property type="match status" value="1"/>
</dbReference>